<evidence type="ECO:0000313" key="3">
    <source>
        <dbReference type="EMBL" id="KAL3790979.1"/>
    </source>
</evidence>
<name>A0ABD3PTQ7_9STRA</name>
<reference evidence="3 4" key="1">
    <citation type="submission" date="2024-10" db="EMBL/GenBank/DDBJ databases">
        <title>Updated reference genomes for cyclostephanoid diatoms.</title>
        <authorList>
            <person name="Roberts W.R."/>
            <person name="Alverson A.J."/>
        </authorList>
    </citation>
    <scope>NUCLEOTIDE SEQUENCE [LARGE SCALE GENOMIC DNA]</scope>
    <source>
        <strain evidence="3 4">AJA010-31</strain>
    </source>
</reference>
<dbReference type="EMBL" id="JALLPJ020000479">
    <property type="protein sequence ID" value="KAL3790979.1"/>
    <property type="molecule type" value="Genomic_DNA"/>
</dbReference>
<proteinExistence type="predicted"/>
<dbReference type="InterPro" id="IPR002913">
    <property type="entry name" value="START_lipid-bd_dom"/>
</dbReference>
<keyword evidence="4" id="KW-1185">Reference proteome</keyword>
<dbReference type="Gene3D" id="3.30.530.20">
    <property type="match status" value="1"/>
</dbReference>
<accession>A0ABD3PTQ7</accession>
<sequence length="345" mass="38854">MAVKFCAFIYSCVAATSIVAFSTTKPAVRAPIGKGNDRGAEIELPNFDFLFDRIQQASPLAKLVMEGNSGGGFSAIDDTSELRWKKIEANDKNTVHRIDKLDSFQNVKTPLLRFRSTIKGPCIGERFSNFIMDLEERKKWDDQIAYQEELYPIDDMAAIDRMLGDKDRFGSCIRVGVGYVRTKQGIISPREQLILGGHQEFKDGSTILWGTEMEEFHNHLLPPGQRHTRAKSHLFAATLAPTGDNSFDVEYLLQMDVGGGLPNFMTTPAISDAVKKLFTHAKGYFEGEDVELFLKSREEDRRLAAELEVMNNMQSDFAVDMFDNELEAHPHHYALKDSESLLFTP</sequence>
<protein>
    <recommendedName>
        <fullName evidence="2">START domain-containing protein</fullName>
    </recommendedName>
</protein>
<comment type="caution">
    <text evidence="3">The sequence shown here is derived from an EMBL/GenBank/DDBJ whole genome shotgun (WGS) entry which is preliminary data.</text>
</comment>
<dbReference type="InterPro" id="IPR023393">
    <property type="entry name" value="START-like_dom_sf"/>
</dbReference>
<gene>
    <name evidence="3" type="ORF">ACHAWO_000139</name>
</gene>
<keyword evidence="1" id="KW-0732">Signal</keyword>
<evidence type="ECO:0000256" key="1">
    <source>
        <dbReference type="SAM" id="SignalP"/>
    </source>
</evidence>
<feature type="chain" id="PRO_5044835247" description="START domain-containing protein" evidence="1">
    <location>
        <begin position="21"/>
        <end position="345"/>
    </location>
</feature>
<feature type="signal peptide" evidence="1">
    <location>
        <begin position="1"/>
        <end position="20"/>
    </location>
</feature>
<dbReference type="SUPFAM" id="SSF55961">
    <property type="entry name" value="Bet v1-like"/>
    <property type="match status" value="1"/>
</dbReference>
<evidence type="ECO:0000259" key="2">
    <source>
        <dbReference type="PROSITE" id="PS50848"/>
    </source>
</evidence>
<organism evidence="3 4">
    <name type="scientific">Cyclotella atomus</name>
    <dbReference type="NCBI Taxonomy" id="382360"/>
    <lineage>
        <taxon>Eukaryota</taxon>
        <taxon>Sar</taxon>
        <taxon>Stramenopiles</taxon>
        <taxon>Ochrophyta</taxon>
        <taxon>Bacillariophyta</taxon>
        <taxon>Coscinodiscophyceae</taxon>
        <taxon>Thalassiosirophycidae</taxon>
        <taxon>Stephanodiscales</taxon>
        <taxon>Stephanodiscaceae</taxon>
        <taxon>Cyclotella</taxon>
    </lineage>
</organism>
<dbReference type="PROSITE" id="PS50848">
    <property type="entry name" value="START"/>
    <property type="match status" value="1"/>
</dbReference>
<dbReference type="Proteomes" id="UP001530400">
    <property type="component" value="Unassembled WGS sequence"/>
</dbReference>
<evidence type="ECO:0000313" key="4">
    <source>
        <dbReference type="Proteomes" id="UP001530400"/>
    </source>
</evidence>
<feature type="domain" description="START" evidence="2">
    <location>
        <begin position="84"/>
        <end position="290"/>
    </location>
</feature>
<dbReference type="AlphaFoldDB" id="A0ABD3PTQ7"/>